<comment type="caution">
    <text evidence="1">The sequence shown here is derived from an EMBL/GenBank/DDBJ whole genome shotgun (WGS) entry which is preliminary data.</text>
</comment>
<reference evidence="1 2" key="1">
    <citation type="journal article" date="2024" name="G3 (Bethesda)">
        <title>Genome assembly of Hibiscus sabdariffa L. provides insights into metabolisms of medicinal natural products.</title>
        <authorList>
            <person name="Kim T."/>
        </authorList>
    </citation>
    <scope>NUCLEOTIDE SEQUENCE [LARGE SCALE GENOMIC DNA]</scope>
    <source>
        <strain evidence="1">TK-2024</strain>
        <tissue evidence="1">Old leaves</tissue>
    </source>
</reference>
<gene>
    <name evidence="1" type="ORF">V6N12_072135</name>
</gene>
<dbReference type="Proteomes" id="UP001472677">
    <property type="component" value="Unassembled WGS sequence"/>
</dbReference>
<evidence type="ECO:0000313" key="1">
    <source>
        <dbReference type="EMBL" id="KAK8581933.1"/>
    </source>
</evidence>
<organism evidence="1 2">
    <name type="scientific">Hibiscus sabdariffa</name>
    <name type="common">roselle</name>
    <dbReference type="NCBI Taxonomy" id="183260"/>
    <lineage>
        <taxon>Eukaryota</taxon>
        <taxon>Viridiplantae</taxon>
        <taxon>Streptophyta</taxon>
        <taxon>Embryophyta</taxon>
        <taxon>Tracheophyta</taxon>
        <taxon>Spermatophyta</taxon>
        <taxon>Magnoliopsida</taxon>
        <taxon>eudicotyledons</taxon>
        <taxon>Gunneridae</taxon>
        <taxon>Pentapetalae</taxon>
        <taxon>rosids</taxon>
        <taxon>malvids</taxon>
        <taxon>Malvales</taxon>
        <taxon>Malvaceae</taxon>
        <taxon>Malvoideae</taxon>
        <taxon>Hibiscus</taxon>
    </lineage>
</organism>
<accession>A0ABR2FLY7</accession>
<keyword evidence="2" id="KW-1185">Reference proteome</keyword>
<protein>
    <submittedName>
        <fullName evidence="1">Uncharacterized protein</fullName>
    </submittedName>
</protein>
<evidence type="ECO:0000313" key="2">
    <source>
        <dbReference type="Proteomes" id="UP001472677"/>
    </source>
</evidence>
<sequence length="86" mass="10034">MLRRFDAIRGDKTFDLADHPGVKKLWFMCHCRRLVDTAYRLSEFGGSYQMILDTNGPKVMESEKCIDYAHNVVQQKDMKLSAFFPN</sequence>
<dbReference type="EMBL" id="JBBPBM010000006">
    <property type="protein sequence ID" value="KAK8581933.1"/>
    <property type="molecule type" value="Genomic_DNA"/>
</dbReference>
<proteinExistence type="predicted"/>
<name>A0ABR2FLY7_9ROSI</name>